<dbReference type="Pfam" id="PF04751">
    <property type="entry name" value="DarP"/>
    <property type="match status" value="1"/>
</dbReference>
<proteinExistence type="inferred from homology"/>
<dbReference type="AlphaFoldDB" id="A0A846QQA0"/>
<evidence type="ECO:0000313" key="7">
    <source>
        <dbReference type="Proteomes" id="UP000580856"/>
    </source>
</evidence>
<dbReference type="SUPFAM" id="SSF158710">
    <property type="entry name" value="PSPTO4464-like"/>
    <property type="match status" value="1"/>
</dbReference>
<keyword evidence="3" id="KW-0699">rRNA-binding</keyword>
<feature type="compositionally biased region" description="Basic and acidic residues" evidence="5">
    <location>
        <begin position="12"/>
        <end position="21"/>
    </location>
</feature>
<reference evidence="6 7" key="1">
    <citation type="submission" date="2020-03" db="EMBL/GenBank/DDBJ databases">
        <title>Genomic Encyclopedia of Type Strains, Phase IV (KMG-IV): sequencing the most valuable type-strain genomes for metagenomic binning, comparative biology and taxonomic classification.</title>
        <authorList>
            <person name="Goeker M."/>
        </authorList>
    </citation>
    <scope>NUCLEOTIDE SEQUENCE [LARGE SCALE GENOMIC DNA]</scope>
    <source>
        <strain evidence="6 7">DSM 24233</strain>
    </source>
</reference>
<evidence type="ECO:0000313" key="6">
    <source>
        <dbReference type="EMBL" id="NJB67575.1"/>
    </source>
</evidence>
<comment type="caution">
    <text evidence="6">The sequence shown here is derived from an EMBL/GenBank/DDBJ whole genome shotgun (WGS) entry which is preliminary data.</text>
</comment>
<dbReference type="EMBL" id="JAATJA010000001">
    <property type="protein sequence ID" value="NJB67575.1"/>
    <property type="molecule type" value="Genomic_DNA"/>
</dbReference>
<accession>A0A846QQA0</accession>
<feature type="compositionally biased region" description="Acidic residues" evidence="5">
    <location>
        <begin position="1"/>
        <end position="11"/>
    </location>
</feature>
<dbReference type="GO" id="GO:0019843">
    <property type="term" value="F:rRNA binding"/>
    <property type="evidence" value="ECO:0007669"/>
    <property type="project" value="UniProtKB-KW"/>
</dbReference>
<dbReference type="RefSeq" id="WP_167940620.1">
    <property type="nucleotide sequence ID" value="NZ_JAATJA010000001.1"/>
</dbReference>
<sequence length="172" mass="20119">MNDQYEDEFEEPERKSKSQKKREMIALQEMGERLCSMPPDTVRRLPIPKPLIEAALAYKDVRSHEARRRHMQYMGRLMREASDLEAITEALEGFQTVQQADNRHFQKLEKWRDALISGDADMIETIVAEHPAADRQRLRQLARNAAREAEGNKPPKSARLLFRYLRELSEEA</sequence>
<evidence type="ECO:0000256" key="1">
    <source>
        <dbReference type="ARBA" id="ARBA00022490"/>
    </source>
</evidence>
<keyword evidence="4" id="KW-0694">RNA-binding</keyword>
<keyword evidence="1" id="KW-0963">Cytoplasm</keyword>
<keyword evidence="7" id="KW-1185">Reference proteome</keyword>
<dbReference type="PIRSF" id="PIRSF016183">
    <property type="entry name" value="UCP016183"/>
    <property type="match status" value="1"/>
</dbReference>
<dbReference type="Gene3D" id="1.10.60.30">
    <property type="entry name" value="PSPTO4464-like domains"/>
    <property type="match status" value="2"/>
</dbReference>
<protein>
    <submittedName>
        <fullName evidence="6">Ribosome-associated protein</fullName>
    </submittedName>
</protein>
<dbReference type="PANTHER" id="PTHR38101:SF1">
    <property type="entry name" value="UPF0307 PROTEIN YJGA"/>
    <property type="match status" value="1"/>
</dbReference>
<dbReference type="GO" id="GO:0042254">
    <property type="term" value="P:ribosome biogenesis"/>
    <property type="evidence" value="ECO:0007669"/>
    <property type="project" value="UniProtKB-KW"/>
</dbReference>
<dbReference type="NCBIfam" id="NF003593">
    <property type="entry name" value="PRK05255.1-1"/>
    <property type="match status" value="1"/>
</dbReference>
<dbReference type="InterPro" id="IPR023153">
    <property type="entry name" value="DarP_sf"/>
</dbReference>
<evidence type="ECO:0000256" key="3">
    <source>
        <dbReference type="ARBA" id="ARBA00022730"/>
    </source>
</evidence>
<dbReference type="HAMAP" id="MF_00765">
    <property type="entry name" value="DarP"/>
    <property type="match status" value="1"/>
</dbReference>
<dbReference type="InterPro" id="IPR006839">
    <property type="entry name" value="DarP"/>
</dbReference>
<dbReference type="PANTHER" id="PTHR38101">
    <property type="entry name" value="UPF0307 PROTEIN YJGA"/>
    <property type="match status" value="1"/>
</dbReference>
<keyword evidence="2" id="KW-0690">Ribosome biogenesis</keyword>
<dbReference type="CDD" id="cd16331">
    <property type="entry name" value="YjgA-like"/>
    <property type="match status" value="1"/>
</dbReference>
<name>A0A846QQA0_9BACT</name>
<evidence type="ECO:0000256" key="4">
    <source>
        <dbReference type="ARBA" id="ARBA00022884"/>
    </source>
</evidence>
<evidence type="ECO:0000256" key="2">
    <source>
        <dbReference type="ARBA" id="ARBA00022517"/>
    </source>
</evidence>
<gene>
    <name evidence="6" type="ORF">GGQ74_001215</name>
</gene>
<evidence type="ECO:0000256" key="5">
    <source>
        <dbReference type="SAM" id="MobiDB-lite"/>
    </source>
</evidence>
<organism evidence="6 7">
    <name type="scientific">Desulfobaculum xiamenense</name>
    <dbReference type="NCBI Taxonomy" id="995050"/>
    <lineage>
        <taxon>Bacteria</taxon>
        <taxon>Pseudomonadati</taxon>
        <taxon>Thermodesulfobacteriota</taxon>
        <taxon>Desulfovibrionia</taxon>
        <taxon>Desulfovibrionales</taxon>
        <taxon>Desulfovibrionaceae</taxon>
        <taxon>Desulfobaculum</taxon>
    </lineage>
</organism>
<dbReference type="Proteomes" id="UP000580856">
    <property type="component" value="Unassembled WGS sequence"/>
</dbReference>
<feature type="region of interest" description="Disordered" evidence="5">
    <location>
        <begin position="1"/>
        <end position="21"/>
    </location>
</feature>
<dbReference type="GO" id="GO:0005829">
    <property type="term" value="C:cytosol"/>
    <property type="evidence" value="ECO:0007669"/>
    <property type="project" value="TreeGrafter"/>
</dbReference>